<gene>
    <name evidence="1" type="ORF">Tsubulata_044588</name>
</gene>
<sequence length="114" mass="12639">MGFENGEYVDPQGLVGRLLYGMSGGVYRVHEVRVVDKSQNFIHAWVALDATRTEFWEMCVCGPPQASDRHGFWEALENLGVDQDEGWLCIGDFNSLLGSADKMGGGAAKHYDRV</sequence>
<dbReference type="AlphaFoldDB" id="A0A9Q0FII9"/>
<proteinExistence type="predicted"/>
<dbReference type="InterPro" id="IPR036691">
    <property type="entry name" value="Endo/exonu/phosph_ase_sf"/>
</dbReference>
<comment type="caution">
    <text evidence="1">The sequence shown here is derived from an EMBL/GenBank/DDBJ whole genome shotgun (WGS) entry which is preliminary data.</text>
</comment>
<protein>
    <recommendedName>
        <fullName evidence="3">Endonuclease/exonuclease/phosphatase domain-containing protein</fullName>
    </recommendedName>
</protein>
<accession>A0A9Q0FII9</accession>
<dbReference type="SUPFAM" id="SSF56219">
    <property type="entry name" value="DNase I-like"/>
    <property type="match status" value="1"/>
</dbReference>
<dbReference type="OrthoDB" id="1001388at2759"/>
<dbReference type="Proteomes" id="UP001141552">
    <property type="component" value="Unassembled WGS sequence"/>
</dbReference>
<organism evidence="1 2">
    <name type="scientific">Turnera subulata</name>
    <dbReference type="NCBI Taxonomy" id="218843"/>
    <lineage>
        <taxon>Eukaryota</taxon>
        <taxon>Viridiplantae</taxon>
        <taxon>Streptophyta</taxon>
        <taxon>Embryophyta</taxon>
        <taxon>Tracheophyta</taxon>
        <taxon>Spermatophyta</taxon>
        <taxon>Magnoliopsida</taxon>
        <taxon>eudicotyledons</taxon>
        <taxon>Gunneridae</taxon>
        <taxon>Pentapetalae</taxon>
        <taxon>rosids</taxon>
        <taxon>fabids</taxon>
        <taxon>Malpighiales</taxon>
        <taxon>Passifloraceae</taxon>
        <taxon>Turnera</taxon>
    </lineage>
</organism>
<reference evidence="1" key="1">
    <citation type="submission" date="2022-02" db="EMBL/GenBank/DDBJ databases">
        <authorList>
            <person name="Henning P.M."/>
            <person name="McCubbin A.G."/>
            <person name="Shore J.S."/>
        </authorList>
    </citation>
    <scope>NUCLEOTIDE SEQUENCE</scope>
    <source>
        <strain evidence="1">F60SS</strain>
        <tissue evidence="1">Leaves</tissue>
    </source>
</reference>
<evidence type="ECO:0008006" key="3">
    <source>
        <dbReference type="Google" id="ProtNLM"/>
    </source>
</evidence>
<evidence type="ECO:0000313" key="2">
    <source>
        <dbReference type="Proteomes" id="UP001141552"/>
    </source>
</evidence>
<reference evidence="1" key="2">
    <citation type="journal article" date="2023" name="Plants (Basel)">
        <title>Annotation of the Turnera subulata (Passifloraceae) Draft Genome Reveals the S-Locus Evolved after the Divergence of Turneroideae from Passifloroideae in a Stepwise Manner.</title>
        <authorList>
            <person name="Henning P.M."/>
            <person name="Roalson E.H."/>
            <person name="Mir W."/>
            <person name="McCubbin A.G."/>
            <person name="Shore J.S."/>
        </authorList>
    </citation>
    <scope>NUCLEOTIDE SEQUENCE</scope>
    <source>
        <strain evidence="1">F60SS</strain>
    </source>
</reference>
<dbReference type="EMBL" id="JAKUCV010005469">
    <property type="protein sequence ID" value="KAJ4831021.1"/>
    <property type="molecule type" value="Genomic_DNA"/>
</dbReference>
<name>A0A9Q0FII9_9ROSI</name>
<evidence type="ECO:0000313" key="1">
    <source>
        <dbReference type="EMBL" id="KAJ4831021.1"/>
    </source>
</evidence>
<keyword evidence="2" id="KW-1185">Reference proteome</keyword>